<evidence type="ECO:0000313" key="1">
    <source>
        <dbReference type="EMBL" id="PHN04334.1"/>
    </source>
</evidence>
<accession>A0A2D0N745</accession>
<organism evidence="1 2">
    <name type="scientific">Flavilitoribacter nigricans (strain ATCC 23147 / DSM 23189 / NBRC 102662 / NCIMB 1420 / SS-2)</name>
    <name type="common">Lewinella nigricans</name>
    <dbReference type="NCBI Taxonomy" id="1122177"/>
    <lineage>
        <taxon>Bacteria</taxon>
        <taxon>Pseudomonadati</taxon>
        <taxon>Bacteroidota</taxon>
        <taxon>Saprospiria</taxon>
        <taxon>Saprospirales</taxon>
        <taxon>Lewinellaceae</taxon>
        <taxon>Flavilitoribacter</taxon>
    </lineage>
</organism>
<reference evidence="1 2" key="1">
    <citation type="submission" date="2017-10" db="EMBL/GenBank/DDBJ databases">
        <title>The draft genome sequence of Lewinella nigricans NBRC 102662.</title>
        <authorList>
            <person name="Wang K."/>
        </authorList>
    </citation>
    <scope>NUCLEOTIDE SEQUENCE [LARGE SCALE GENOMIC DNA]</scope>
    <source>
        <strain evidence="1 2">NBRC 102662</strain>
    </source>
</reference>
<dbReference type="EMBL" id="PDUD01000026">
    <property type="protein sequence ID" value="PHN04334.1"/>
    <property type="molecule type" value="Genomic_DNA"/>
</dbReference>
<protein>
    <submittedName>
        <fullName evidence="1">Uncharacterized protein</fullName>
    </submittedName>
</protein>
<dbReference type="RefSeq" id="WP_099152360.1">
    <property type="nucleotide sequence ID" value="NZ_PDUD01000026.1"/>
</dbReference>
<dbReference type="Proteomes" id="UP000223913">
    <property type="component" value="Unassembled WGS sequence"/>
</dbReference>
<sequence>MTSATFYGVTLDKNDPFLDHNLDRLEKRFRERYFASLEKNRKREQGGKPPHQMVLKSMEDNKNRFLMVKLLRSLLLEEEVHFEF</sequence>
<comment type="caution">
    <text evidence="1">The sequence shown here is derived from an EMBL/GenBank/DDBJ whole genome shotgun (WGS) entry which is preliminary data.</text>
</comment>
<evidence type="ECO:0000313" key="2">
    <source>
        <dbReference type="Proteomes" id="UP000223913"/>
    </source>
</evidence>
<keyword evidence="2" id="KW-1185">Reference proteome</keyword>
<proteinExistence type="predicted"/>
<gene>
    <name evidence="1" type="ORF">CRP01_22495</name>
</gene>
<name>A0A2D0N745_FLAN2</name>
<dbReference type="AlphaFoldDB" id="A0A2D0N745"/>